<dbReference type="PATRIC" id="fig|264450.4.peg.4263"/>
<comment type="caution">
    <text evidence="1">The sequence shown here is derived from an EMBL/GenBank/DDBJ whole genome shotgun (WGS) entry which is preliminary data.</text>
</comment>
<dbReference type="EMBL" id="LJQD01000197">
    <property type="protein sequence ID" value="KPW96935.1"/>
    <property type="molecule type" value="Genomic_DNA"/>
</dbReference>
<evidence type="ECO:0000313" key="1">
    <source>
        <dbReference type="EMBL" id="KPW96935.1"/>
    </source>
</evidence>
<dbReference type="Proteomes" id="UP000050381">
    <property type="component" value="Unassembled WGS sequence"/>
</dbReference>
<protein>
    <submittedName>
        <fullName evidence="1">Uncharacterized protein</fullName>
    </submittedName>
</protein>
<accession>A0A0P9NHN6</accession>
<organism evidence="1 2">
    <name type="scientific">Pseudomonas syringae pv. castaneae</name>
    <dbReference type="NCBI Taxonomy" id="264450"/>
    <lineage>
        <taxon>Bacteria</taxon>
        <taxon>Pseudomonadati</taxon>
        <taxon>Pseudomonadota</taxon>
        <taxon>Gammaproteobacteria</taxon>
        <taxon>Pseudomonadales</taxon>
        <taxon>Pseudomonadaceae</taxon>
        <taxon>Pseudomonas</taxon>
        <taxon>Pseudomonas syringae</taxon>
    </lineage>
</organism>
<proteinExistence type="predicted"/>
<gene>
    <name evidence="1" type="ORF">ALO79_100527</name>
</gene>
<reference evidence="1 2" key="1">
    <citation type="submission" date="2015-09" db="EMBL/GenBank/DDBJ databases">
        <title>Genome announcement of multiple Pseudomonas syringae strains.</title>
        <authorList>
            <person name="Thakur S."/>
            <person name="Wang P.W."/>
            <person name="Gong Y."/>
            <person name="Weir B.S."/>
            <person name="Guttman D.S."/>
        </authorList>
    </citation>
    <scope>NUCLEOTIDE SEQUENCE [LARGE SCALE GENOMIC DNA]</scope>
    <source>
        <strain evidence="1 2">ICMP9419</strain>
    </source>
</reference>
<dbReference type="AlphaFoldDB" id="A0A0P9NHN6"/>
<name>A0A0P9NHN6_PSESX</name>
<dbReference type="RefSeq" id="WP_154618366.1">
    <property type="nucleotide sequence ID" value="NZ_LIIH01000091.1"/>
</dbReference>
<evidence type="ECO:0000313" key="2">
    <source>
        <dbReference type="Proteomes" id="UP000050381"/>
    </source>
</evidence>
<sequence length="153" mass="16983">MKPLLSDVCVFLHGDVSQWFSPKKGSMKKRGATHYRGHCGSGSVRGADGGSGKIVVRLAASVEMPSWGRLRKRILKYVKLISVVVNLHRLRMKCLAKASGCCAGWRPGIDLQPTVRNVGDKQAAELKLSKSVRHPVMRQQLSYFTRSHPMKTK</sequence>